<evidence type="ECO:0000256" key="1">
    <source>
        <dbReference type="SAM" id="SignalP"/>
    </source>
</evidence>
<keyword evidence="3" id="KW-1185">Reference proteome</keyword>
<name>A0AAV8USN7_9RHOD</name>
<proteinExistence type="predicted"/>
<dbReference type="EMBL" id="JAMWBK010000004">
    <property type="protein sequence ID" value="KAJ8905556.1"/>
    <property type="molecule type" value="Genomic_DNA"/>
</dbReference>
<dbReference type="AlphaFoldDB" id="A0AAV8USN7"/>
<sequence>MYRWVFLWALLAVLACGENELRVLPASEQEPGRDVVEVDVASRGGGMGGMIMISNKREIVKPGQTLRLNIQYMVSHRADIAYYIKEVGAAGFNKFKRTRVPMAMPARSITLLLQNFDKPLRNGRFYLVQADLLKANAPFNQKIDSDQYVARADSRPTPPNRNSLVIAPHVNRGKITGNGPYYIKLNWGTTKQADLILTLRRKGNNNVIDKSTTRVPRGYGLTGVGALEFKGLTSRQGPYEVTAQIRHVGGGVVQTRKQTVNLRTYDNVLIVTEFTAIPSRGPFRVRVYWVAKSNVKEGRNILLELRNPNRRITASLREVRPGPGSAQFTLNYGGLNTNTYYIVRASVNSKNGRTQITDSRSVVIEN</sequence>
<protein>
    <recommendedName>
        <fullName evidence="4">Fibronectin type-III domain-containing protein</fullName>
    </recommendedName>
</protein>
<accession>A0AAV8USN7</accession>
<gene>
    <name evidence="2" type="ORF">NDN08_002063</name>
</gene>
<organism evidence="2 3">
    <name type="scientific">Rhodosorus marinus</name>
    <dbReference type="NCBI Taxonomy" id="101924"/>
    <lineage>
        <taxon>Eukaryota</taxon>
        <taxon>Rhodophyta</taxon>
        <taxon>Stylonematophyceae</taxon>
        <taxon>Stylonematales</taxon>
        <taxon>Stylonemataceae</taxon>
        <taxon>Rhodosorus</taxon>
    </lineage>
</organism>
<keyword evidence="1" id="KW-0732">Signal</keyword>
<feature type="chain" id="PRO_5043317044" description="Fibronectin type-III domain-containing protein" evidence="1">
    <location>
        <begin position="18"/>
        <end position="366"/>
    </location>
</feature>
<evidence type="ECO:0000313" key="2">
    <source>
        <dbReference type="EMBL" id="KAJ8905556.1"/>
    </source>
</evidence>
<evidence type="ECO:0008006" key="4">
    <source>
        <dbReference type="Google" id="ProtNLM"/>
    </source>
</evidence>
<reference evidence="2 3" key="1">
    <citation type="journal article" date="2023" name="Nat. Commun.">
        <title>Origin of minicircular mitochondrial genomes in red algae.</title>
        <authorList>
            <person name="Lee Y."/>
            <person name="Cho C.H."/>
            <person name="Lee Y.M."/>
            <person name="Park S.I."/>
            <person name="Yang J.H."/>
            <person name="West J.A."/>
            <person name="Bhattacharya D."/>
            <person name="Yoon H.S."/>
        </authorList>
    </citation>
    <scope>NUCLEOTIDE SEQUENCE [LARGE SCALE GENOMIC DNA]</scope>
    <source>
        <strain evidence="2 3">CCMP1338</strain>
        <tissue evidence="2">Whole cell</tissue>
    </source>
</reference>
<comment type="caution">
    <text evidence="2">The sequence shown here is derived from an EMBL/GenBank/DDBJ whole genome shotgun (WGS) entry which is preliminary data.</text>
</comment>
<dbReference type="Proteomes" id="UP001157974">
    <property type="component" value="Unassembled WGS sequence"/>
</dbReference>
<evidence type="ECO:0000313" key="3">
    <source>
        <dbReference type="Proteomes" id="UP001157974"/>
    </source>
</evidence>
<feature type="signal peptide" evidence="1">
    <location>
        <begin position="1"/>
        <end position="17"/>
    </location>
</feature>
<dbReference type="PROSITE" id="PS51257">
    <property type="entry name" value="PROKAR_LIPOPROTEIN"/>
    <property type="match status" value="1"/>
</dbReference>